<dbReference type="Proteomes" id="UP001596264">
    <property type="component" value="Unassembled WGS sequence"/>
</dbReference>
<dbReference type="Gene3D" id="3.10.450.40">
    <property type="match status" value="2"/>
</dbReference>
<evidence type="ECO:0000259" key="2">
    <source>
        <dbReference type="Pfam" id="PF03413"/>
    </source>
</evidence>
<feature type="chain" id="PRO_5046086105" evidence="1">
    <location>
        <begin position="27"/>
        <end position="192"/>
    </location>
</feature>
<sequence>MKNLSTLSKSIIMVLSIAGVSTAAIAVGQSTTTKTEVSEAVAAVQSKISLEQAIIIAKKTMKGEIVSADFDQHDHSAGGNYEVNIVNNNTEYEVKIDANSGKILSNKQDKLDKEDIAEYNAMKKSKTSLNQAIKKANQSVKGKVIEAGFDIDFGKPAYKIEIVKGTQVHKVVIDSMTGQIIRSQVEAADSDD</sequence>
<organism evidence="3 4">
    <name type="scientific">Psychrobacter glacincola</name>
    <dbReference type="NCBI Taxonomy" id="56810"/>
    <lineage>
        <taxon>Bacteria</taxon>
        <taxon>Pseudomonadati</taxon>
        <taxon>Pseudomonadota</taxon>
        <taxon>Gammaproteobacteria</taxon>
        <taxon>Moraxellales</taxon>
        <taxon>Moraxellaceae</taxon>
        <taxon>Psychrobacter</taxon>
    </lineage>
</organism>
<dbReference type="InterPro" id="IPR025711">
    <property type="entry name" value="PepSY"/>
</dbReference>
<keyword evidence="1" id="KW-0732">Signal</keyword>
<protein>
    <submittedName>
        <fullName evidence="3">PepSY domain-containing protein</fullName>
    </submittedName>
</protein>
<comment type="caution">
    <text evidence="3">The sequence shown here is derived from an EMBL/GenBank/DDBJ whole genome shotgun (WGS) entry which is preliminary data.</text>
</comment>
<accession>A0ABW1W8L7</accession>
<keyword evidence="4" id="KW-1185">Reference proteome</keyword>
<evidence type="ECO:0000313" key="3">
    <source>
        <dbReference type="EMBL" id="MFC6381489.1"/>
    </source>
</evidence>
<proteinExistence type="predicted"/>
<evidence type="ECO:0000256" key="1">
    <source>
        <dbReference type="SAM" id="SignalP"/>
    </source>
</evidence>
<dbReference type="RefSeq" id="WP_201561687.1">
    <property type="nucleotide sequence ID" value="NZ_CAJGZK010000004.1"/>
</dbReference>
<feature type="domain" description="PepSY" evidence="2">
    <location>
        <begin position="128"/>
        <end position="182"/>
    </location>
</feature>
<feature type="domain" description="PepSY" evidence="2">
    <location>
        <begin position="47"/>
        <end position="105"/>
    </location>
</feature>
<feature type="signal peptide" evidence="1">
    <location>
        <begin position="1"/>
        <end position="26"/>
    </location>
</feature>
<gene>
    <name evidence="3" type="ORF">ACFP58_08475</name>
</gene>
<name>A0ABW1W8L7_9GAMM</name>
<evidence type="ECO:0000313" key="4">
    <source>
        <dbReference type="Proteomes" id="UP001596264"/>
    </source>
</evidence>
<dbReference type="EMBL" id="JBHSTZ010000025">
    <property type="protein sequence ID" value="MFC6381489.1"/>
    <property type="molecule type" value="Genomic_DNA"/>
</dbReference>
<reference evidence="4" key="1">
    <citation type="journal article" date="2019" name="Int. J. Syst. Evol. Microbiol.">
        <title>The Global Catalogue of Microorganisms (GCM) 10K type strain sequencing project: providing services to taxonomists for standard genome sequencing and annotation.</title>
        <authorList>
            <consortium name="The Broad Institute Genomics Platform"/>
            <consortium name="The Broad Institute Genome Sequencing Center for Infectious Disease"/>
            <person name="Wu L."/>
            <person name="Ma J."/>
        </authorList>
    </citation>
    <scope>NUCLEOTIDE SEQUENCE [LARGE SCALE GENOMIC DNA]</scope>
    <source>
        <strain evidence="4">CCM 2050</strain>
    </source>
</reference>
<dbReference type="Pfam" id="PF03413">
    <property type="entry name" value="PepSY"/>
    <property type="match status" value="2"/>
</dbReference>